<feature type="domain" description="Glycosyltransferase 2-like" evidence="1">
    <location>
        <begin position="21"/>
        <end position="131"/>
    </location>
</feature>
<evidence type="ECO:0000313" key="3">
    <source>
        <dbReference type="Proteomes" id="UP000700732"/>
    </source>
</evidence>
<dbReference type="SUPFAM" id="SSF53448">
    <property type="entry name" value="Nucleotide-diphospho-sugar transferases"/>
    <property type="match status" value="1"/>
</dbReference>
<dbReference type="InterPro" id="IPR001173">
    <property type="entry name" value="Glyco_trans_2-like"/>
</dbReference>
<protein>
    <submittedName>
        <fullName evidence="2">Rhamnosyltransferase</fullName>
    </submittedName>
</protein>
<dbReference type="EMBL" id="VFIA01000003">
    <property type="protein sequence ID" value="MBC3790035.1"/>
    <property type="molecule type" value="Genomic_DNA"/>
</dbReference>
<dbReference type="RefSeq" id="WP_186735755.1">
    <property type="nucleotide sequence ID" value="NZ_VFIA01000003.1"/>
</dbReference>
<dbReference type="InterPro" id="IPR029044">
    <property type="entry name" value="Nucleotide-diphossugar_trans"/>
</dbReference>
<keyword evidence="3" id="KW-1185">Reference proteome</keyword>
<gene>
    <name evidence="2" type="ORF">FH603_519</name>
</gene>
<dbReference type="Pfam" id="PF00535">
    <property type="entry name" value="Glycos_transf_2"/>
    <property type="match status" value="1"/>
</dbReference>
<dbReference type="Proteomes" id="UP000700732">
    <property type="component" value="Unassembled WGS sequence"/>
</dbReference>
<proteinExistence type="predicted"/>
<sequence>MKEKINKEKVAGAVVLYNSPLETIDNISTYIDQVEKLYVVDNSVKPNAKLVETLKSYSKIHYHSLNGNDGIATALNWAANQAISDNFSVLLTMDDDTQIPVGCIQQMLDFWSQYPANIGILSGIHHIKPDTAPFRKLLYTLTSGNLLSLSAYSATGPFRDDFFIDHVDHEYGIRLNQNGYVVIELPNIRFNHRLGTTDTLKVGGRIISTYGSHSPLRLYYFARNGVYMARQYFSSQPMLSWMVAEELAKRCVKAMFLQSDTKVRMRMLLVGVKDGWVGRLGKYNSSKRN</sequence>
<organism evidence="2 3">
    <name type="scientific">Spirosoma utsteinense</name>
    <dbReference type="NCBI Taxonomy" id="2585773"/>
    <lineage>
        <taxon>Bacteria</taxon>
        <taxon>Pseudomonadati</taxon>
        <taxon>Bacteroidota</taxon>
        <taxon>Cytophagia</taxon>
        <taxon>Cytophagales</taxon>
        <taxon>Cytophagaceae</taxon>
        <taxon>Spirosoma</taxon>
    </lineage>
</organism>
<accession>A0ABR6W0G4</accession>
<comment type="caution">
    <text evidence="2">The sequence shown here is derived from an EMBL/GenBank/DDBJ whole genome shotgun (WGS) entry which is preliminary data.</text>
</comment>
<dbReference type="Gene3D" id="3.90.550.10">
    <property type="entry name" value="Spore Coat Polysaccharide Biosynthesis Protein SpsA, Chain A"/>
    <property type="match status" value="1"/>
</dbReference>
<evidence type="ECO:0000313" key="2">
    <source>
        <dbReference type="EMBL" id="MBC3790035.1"/>
    </source>
</evidence>
<evidence type="ECO:0000259" key="1">
    <source>
        <dbReference type="Pfam" id="PF00535"/>
    </source>
</evidence>
<name>A0ABR6W0G4_9BACT</name>
<reference evidence="2 3" key="1">
    <citation type="submission" date="2019-06" db="EMBL/GenBank/DDBJ databases">
        <title>Spirosoma utsteinense sp. nov. isolated from Antarctic ice-free soils.</title>
        <authorList>
            <person name="Tahon G."/>
        </authorList>
    </citation>
    <scope>NUCLEOTIDE SEQUENCE [LARGE SCALE GENOMIC DNA]</scope>
    <source>
        <strain evidence="2 3">LMG 31447</strain>
    </source>
</reference>